<comment type="caution">
    <text evidence="2">The sequence shown here is derived from an EMBL/GenBank/DDBJ whole genome shotgun (WGS) entry which is preliminary data.</text>
</comment>
<evidence type="ECO:0000313" key="2">
    <source>
        <dbReference type="EMBL" id="TFD98666.1"/>
    </source>
</evidence>
<dbReference type="GO" id="GO:0016758">
    <property type="term" value="F:hexosyltransferase activity"/>
    <property type="evidence" value="ECO:0007669"/>
    <property type="project" value="UniProtKB-ARBA"/>
</dbReference>
<dbReference type="Proteomes" id="UP000297861">
    <property type="component" value="Unassembled WGS sequence"/>
</dbReference>
<dbReference type="Gene3D" id="3.90.550.10">
    <property type="entry name" value="Spore Coat Polysaccharide Biosynthesis Protein SpsA, Chain A"/>
    <property type="match status" value="1"/>
</dbReference>
<keyword evidence="2" id="KW-0808">Transferase</keyword>
<dbReference type="SUPFAM" id="SSF53448">
    <property type="entry name" value="Nucleotide-diphospho-sugar transferases"/>
    <property type="match status" value="1"/>
</dbReference>
<reference evidence="2 3" key="1">
    <citation type="submission" date="2019-03" db="EMBL/GenBank/DDBJ databases">
        <title>San Antonio Military Medical Center submission to MRSN (WRAIR), pending publication.</title>
        <authorList>
            <person name="Blyth D.M."/>
            <person name="Mccarthy S.L."/>
            <person name="Schall S.E."/>
            <person name="Stam J.A."/>
            <person name="Ong A.C."/>
            <person name="Mcgann P.T."/>
        </authorList>
    </citation>
    <scope>NUCLEOTIDE SEQUENCE [LARGE SCALE GENOMIC DNA]</scope>
    <source>
        <strain evidence="2 3">MRSN571793</strain>
    </source>
</reference>
<dbReference type="Pfam" id="PF00535">
    <property type="entry name" value="Glycos_transf_2"/>
    <property type="match status" value="1"/>
</dbReference>
<keyword evidence="3" id="KW-1185">Reference proteome</keyword>
<dbReference type="RefSeq" id="WP_134435207.1">
    <property type="nucleotide sequence ID" value="NZ_SOML01000001.1"/>
</dbReference>
<dbReference type="STRING" id="1121485.GCA_000426485_00936"/>
<dbReference type="PANTHER" id="PTHR22916">
    <property type="entry name" value="GLYCOSYLTRANSFERASE"/>
    <property type="match status" value="1"/>
</dbReference>
<dbReference type="CDD" id="cd00761">
    <property type="entry name" value="Glyco_tranf_GTA_type"/>
    <property type="match status" value="1"/>
</dbReference>
<dbReference type="AlphaFoldDB" id="A0A4Y8LDQ7"/>
<feature type="domain" description="Glycosyltransferase 2-like" evidence="1">
    <location>
        <begin position="7"/>
        <end position="166"/>
    </location>
</feature>
<proteinExistence type="predicted"/>
<sequence>MKSPLVSVLMPCYNVELYVEDALTSIMRQTYTNLEIIVINDCSTDNTLSILENIALRDSRIKVISNSSNLKLIDTLNKGVEICSGEYIARMDADDISFPDRIERQVVFLEENKDYDIVSTQFYTFKTGVKKKNLYHNPETNEDLRAYLLFRSGICHPAVMIRRTLFSEKKLSFEKEYLHVEDYALWVKAVYVTKLANLADPLLFYRVHDSQVSVVNEQKQLDNKKAVFKIHCEKLGLPVTPEFFEIYSSVAECVPLVSSVDYLYKCEKLMLLIQSKTDANKFCSPEYLERLLSLHWLRLCANSELGMKAVRCCKKSKLYIRENYSNQDIFILYIKCIFRMKYKKSFLYKIFFR</sequence>
<dbReference type="PANTHER" id="PTHR22916:SF3">
    <property type="entry name" value="UDP-GLCNAC:BETAGAL BETA-1,3-N-ACETYLGLUCOSAMINYLTRANSFERASE-LIKE PROTEIN 1"/>
    <property type="match status" value="1"/>
</dbReference>
<evidence type="ECO:0000259" key="1">
    <source>
        <dbReference type="Pfam" id="PF00535"/>
    </source>
</evidence>
<evidence type="ECO:0000313" key="3">
    <source>
        <dbReference type="Proteomes" id="UP000297861"/>
    </source>
</evidence>
<protein>
    <submittedName>
        <fullName evidence="2">Glycosyltransferase family 2 protein</fullName>
    </submittedName>
</protein>
<name>A0A4Y8LDQ7_9BACT</name>
<dbReference type="OrthoDB" id="9815829at2"/>
<accession>A0A4Y8LDQ7</accession>
<dbReference type="InterPro" id="IPR029044">
    <property type="entry name" value="Nucleotide-diphossugar_trans"/>
</dbReference>
<organism evidence="2 3">
    <name type="scientific">Dysgonomonas capnocytophagoides</name>
    <dbReference type="NCBI Taxonomy" id="45254"/>
    <lineage>
        <taxon>Bacteria</taxon>
        <taxon>Pseudomonadati</taxon>
        <taxon>Bacteroidota</taxon>
        <taxon>Bacteroidia</taxon>
        <taxon>Bacteroidales</taxon>
        <taxon>Dysgonomonadaceae</taxon>
        <taxon>Dysgonomonas</taxon>
    </lineage>
</organism>
<dbReference type="InterPro" id="IPR001173">
    <property type="entry name" value="Glyco_trans_2-like"/>
</dbReference>
<dbReference type="EMBL" id="SOML01000001">
    <property type="protein sequence ID" value="TFD98666.1"/>
    <property type="molecule type" value="Genomic_DNA"/>
</dbReference>
<gene>
    <name evidence="2" type="ORF">E2605_00855</name>
</gene>